<name>A0A8J4PVD4_9MYCE</name>
<feature type="compositionally biased region" description="Low complexity" evidence="1">
    <location>
        <begin position="327"/>
        <end position="363"/>
    </location>
</feature>
<feature type="region of interest" description="Disordered" evidence="1">
    <location>
        <begin position="542"/>
        <end position="596"/>
    </location>
</feature>
<dbReference type="Gene3D" id="3.60.40.10">
    <property type="entry name" value="PPM-type phosphatase domain"/>
    <property type="match status" value="1"/>
</dbReference>
<evidence type="ECO:0000259" key="2">
    <source>
        <dbReference type="PROSITE" id="PS51746"/>
    </source>
</evidence>
<protein>
    <recommendedName>
        <fullName evidence="2">PPM-type phosphatase domain-containing protein</fullName>
    </recommendedName>
</protein>
<keyword evidence="4" id="KW-1185">Reference proteome</keyword>
<dbReference type="InterPro" id="IPR001932">
    <property type="entry name" value="PPM-type_phosphatase-like_dom"/>
</dbReference>
<feature type="compositionally biased region" description="Low complexity" evidence="1">
    <location>
        <begin position="270"/>
        <end position="286"/>
    </location>
</feature>
<dbReference type="PANTHER" id="PTHR47992">
    <property type="entry name" value="PROTEIN PHOSPHATASE"/>
    <property type="match status" value="1"/>
</dbReference>
<reference evidence="3" key="1">
    <citation type="submission" date="2020-01" db="EMBL/GenBank/DDBJ databases">
        <title>Development of genomics and gene disruption for Polysphondylium violaceum indicates a role for the polyketide synthase stlB in stalk morphogenesis.</title>
        <authorList>
            <person name="Narita B."/>
            <person name="Kawabe Y."/>
            <person name="Kin K."/>
            <person name="Saito T."/>
            <person name="Gibbs R."/>
            <person name="Kuspa A."/>
            <person name="Muzny D."/>
            <person name="Queller D."/>
            <person name="Richards S."/>
            <person name="Strassman J."/>
            <person name="Sucgang R."/>
            <person name="Worley K."/>
            <person name="Schaap P."/>
        </authorList>
    </citation>
    <scope>NUCLEOTIDE SEQUENCE</scope>
    <source>
        <strain evidence="3">QSvi11</strain>
    </source>
</reference>
<dbReference type="InterPro" id="IPR036457">
    <property type="entry name" value="PPM-type-like_dom_sf"/>
</dbReference>
<sequence>MAPSLSTSISSPSFFKDREDDEGEEEIQDLHNLVNNNNIDINQFNFDQHAQEENNNGNNNNNNNNSNSIQNTLNELTTNTTHHQSIQNTQSESLLDLIALVNGTSFNNNNDNEDSASSGAAAGAASLPLSDEISGVLENLDNLNNTDNGNNNGNNDDNSSVHSGNNNNYNSSNKQYDIKTQKISLKGSAGSSPRNQSLRIYRTFPYRGSLPLPLLQIFNEAAEQVVDEEQKESKRPKPSSTNGIRHSRQYKGLQQLGYFLNQLESSSGAAAAADSTNPELILPNNIDNDDNDKQSNNIIEPESIISTPSSPKPFDSSSYQSPPPPISSSQEDIDIIVNNSSNSNSNNNNDNNSKLSNSNTSSSQWTELMQSLGGSNSGGASNDASLQTIQQEQPDQLQINNTPDFNDIVLDGISIDSLPQELNELDSLKCNSNNIDHENLINNNNNDSNIDNKNNNTNIVNDNDKINTTQLFKDEIMKSLEPMGNRNPSPIFTESRANGVRIKENLDLMEQKHGGLEVSNNNNNNNKKQQLSRTITFADPSSIYSFFGAPPPQQQQQQDSQDLSISTPVDSFKNEEKQPSNTNKGNDRSRSSSKMSLSTLFPKLPFSSQSPTLSPSKFYYPLLQPEPTTLIRGFSSKADINKRGLKRAKKTMDMEDEWLCQSPFGPEESQMALFGIFDGHSGKNAAVTTKEILPGILLKYIQTAQQEYGKQQITDMRGVFLSAFKEVDALLSKYEYEGTTATVVLIWRAGNQRYVQSANVGDSTAFLSYAGETLFLSKDHRVTDPEEQQRIKSDGVVLTENQTRINGLMVSRALGDHFIKNLNCGLTGEPYVSPPICLTPFHSHLIVASDGLWDVISGNRAMEIVKLEQTEEKMASALLNCAVNSIKSKDNISIIVVTL</sequence>
<dbReference type="Pfam" id="PF00481">
    <property type="entry name" value="PP2C"/>
    <property type="match status" value="1"/>
</dbReference>
<feature type="region of interest" description="Disordered" evidence="1">
    <location>
        <begin position="270"/>
        <end position="384"/>
    </location>
</feature>
<feature type="compositionally biased region" description="Low complexity" evidence="1">
    <location>
        <begin position="371"/>
        <end position="384"/>
    </location>
</feature>
<dbReference type="OrthoDB" id="420076at2759"/>
<dbReference type="SUPFAM" id="SSF81606">
    <property type="entry name" value="PP2C-like"/>
    <property type="match status" value="1"/>
</dbReference>
<dbReference type="Proteomes" id="UP000695562">
    <property type="component" value="Unassembled WGS sequence"/>
</dbReference>
<evidence type="ECO:0000313" key="4">
    <source>
        <dbReference type="Proteomes" id="UP000695562"/>
    </source>
</evidence>
<dbReference type="InterPro" id="IPR015655">
    <property type="entry name" value="PP2C"/>
</dbReference>
<organism evidence="3 4">
    <name type="scientific">Polysphondylium violaceum</name>
    <dbReference type="NCBI Taxonomy" id="133409"/>
    <lineage>
        <taxon>Eukaryota</taxon>
        <taxon>Amoebozoa</taxon>
        <taxon>Evosea</taxon>
        <taxon>Eumycetozoa</taxon>
        <taxon>Dictyostelia</taxon>
        <taxon>Dictyosteliales</taxon>
        <taxon>Dictyosteliaceae</taxon>
        <taxon>Polysphondylium</taxon>
    </lineage>
</organism>
<feature type="compositionally biased region" description="Low complexity" evidence="1">
    <location>
        <begin position="1"/>
        <end position="13"/>
    </location>
</feature>
<feature type="region of interest" description="Disordered" evidence="1">
    <location>
        <begin position="51"/>
        <end position="71"/>
    </location>
</feature>
<feature type="domain" description="PPM-type phosphatase" evidence="2">
    <location>
        <begin position="639"/>
        <end position="899"/>
    </location>
</feature>
<accession>A0A8J4PVD4</accession>
<dbReference type="CDD" id="cd00143">
    <property type="entry name" value="PP2Cc"/>
    <property type="match status" value="1"/>
</dbReference>
<proteinExistence type="predicted"/>
<feature type="region of interest" description="Disordered" evidence="1">
    <location>
        <begin position="140"/>
        <end position="173"/>
    </location>
</feature>
<dbReference type="PROSITE" id="PS51746">
    <property type="entry name" value="PPM_2"/>
    <property type="match status" value="1"/>
</dbReference>
<dbReference type="GO" id="GO:0004722">
    <property type="term" value="F:protein serine/threonine phosphatase activity"/>
    <property type="evidence" value="ECO:0007669"/>
    <property type="project" value="InterPro"/>
</dbReference>
<dbReference type="AlphaFoldDB" id="A0A8J4PVD4"/>
<evidence type="ECO:0000313" key="3">
    <source>
        <dbReference type="EMBL" id="KAF2074738.1"/>
    </source>
</evidence>
<feature type="region of interest" description="Disordered" evidence="1">
    <location>
        <begin position="226"/>
        <end position="249"/>
    </location>
</feature>
<feature type="region of interest" description="Disordered" evidence="1">
    <location>
        <begin position="1"/>
        <end position="23"/>
    </location>
</feature>
<evidence type="ECO:0000256" key="1">
    <source>
        <dbReference type="SAM" id="MobiDB-lite"/>
    </source>
</evidence>
<feature type="compositionally biased region" description="Polar residues" evidence="1">
    <location>
        <begin position="559"/>
        <end position="569"/>
    </location>
</feature>
<gene>
    <name evidence="3" type="ORF">CYY_003970</name>
</gene>
<feature type="compositionally biased region" description="Low complexity" evidence="1">
    <location>
        <begin position="294"/>
        <end position="320"/>
    </location>
</feature>
<comment type="caution">
    <text evidence="3">The sequence shown here is derived from an EMBL/GenBank/DDBJ whole genome shotgun (WGS) entry which is preliminary data.</text>
</comment>
<dbReference type="SMART" id="SM00332">
    <property type="entry name" value="PP2Cc"/>
    <property type="match status" value="1"/>
</dbReference>
<dbReference type="EMBL" id="AJWJ01000132">
    <property type="protein sequence ID" value="KAF2074738.1"/>
    <property type="molecule type" value="Genomic_DNA"/>
</dbReference>